<dbReference type="SMART" id="SM00382">
    <property type="entry name" value="AAA"/>
    <property type="match status" value="1"/>
</dbReference>
<dbReference type="InterPro" id="IPR039421">
    <property type="entry name" value="Type_1_exporter"/>
</dbReference>
<evidence type="ECO:0000313" key="10">
    <source>
        <dbReference type="Proteomes" id="UP000824160"/>
    </source>
</evidence>
<protein>
    <submittedName>
        <fullName evidence="9">ABC transporter ATP-binding protein</fullName>
    </submittedName>
</protein>
<keyword evidence="4 9" id="KW-0067">ATP-binding</keyword>
<dbReference type="EMBL" id="DVLW01000237">
    <property type="protein sequence ID" value="HIT95249.1"/>
    <property type="molecule type" value="Genomic_DNA"/>
</dbReference>
<comment type="caution">
    <text evidence="9">The sequence shown here is derived from an EMBL/GenBank/DDBJ whole genome shotgun (WGS) entry which is preliminary data.</text>
</comment>
<keyword evidence="3" id="KW-0547">Nucleotide-binding</keyword>
<dbReference type="GO" id="GO:0005524">
    <property type="term" value="F:ATP binding"/>
    <property type="evidence" value="ECO:0007669"/>
    <property type="project" value="UniProtKB-KW"/>
</dbReference>
<comment type="subcellular location">
    <subcellularLocation>
        <location evidence="1">Cell membrane</location>
        <topology evidence="1">Multi-pass membrane protein</topology>
    </subcellularLocation>
</comment>
<keyword evidence="2 7" id="KW-0812">Transmembrane</keyword>
<feature type="transmembrane region" description="Helical" evidence="7">
    <location>
        <begin position="183"/>
        <end position="203"/>
    </location>
</feature>
<reference evidence="9" key="1">
    <citation type="submission" date="2020-10" db="EMBL/GenBank/DDBJ databases">
        <authorList>
            <person name="Gilroy R."/>
        </authorList>
    </citation>
    <scope>NUCLEOTIDE SEQUENCE</scope>
    <source>
        <strain evidence="9">ChiBcec7-5410</strain>
    </source>
</reference>
<gene>
    <name evidence="9" type="ORF">IAC43_08680</name>
</gene>
<keyword evidence="6 7" id="KW-0472">Membrane</keyword>
<dbReference type="AlphaFoldDB" id="A0A9D1H9K6"/>
<dbReference type="Gene3D" id="1.20.1560.10">
    <property type="entry name" value="ABC transporter type 1, transmembrane domain"/>
    <property type="match status" value="1"/>
</dbReference>
<evidence type="ECO:0000256" key="1">
    <source>
        <dbReference type="ARBA" id="ARBA00004651"/>
    </source>
</evidence>
<evidence type="ECO:0000313" key="9">
    <source>
        <dbReference type="EMBL" id="HIT95249.1"/>
    </source>
</evidence>
<dbReference type="GO" id="GO:0016887">
    <property type="term" value="F:ATP hydrolysis activity"/>
    <property type="evidence" value="ECO:0007669"/>
    <property type="project" value="InterPro"/>
</dbReference>
<name>A0A9D1H9K6_9FIRM</name>
<dbReference type="SUPFAM" id="SSF52540">
    <property type="entry name" value="P-loop containing nucleoside triphosphate hydrolases"/>
    <property type="match status" value="1"/>
</dbReference>
<proteinExistence type="predicted"/>
<evidence type="ECO:0000259" key="8">
    <source>
        <dbReference type="PROSITE" id="PS50893"/>
    </source>
</evidence>
<dbReference type="InterPro" id="IPR036640">
    <property type="entry name" value="ABC1_TM_sf"/>
</dbReference>
<accession>A0A9D1H9K6</accession>
<dbReference type="GO" id="GO:0015421">
    <property type="term" value="F:ABC-type oligopeptide transporter activity"/>
    <property type="evidence" value="ECO:0007669"/>
    <property type="project" value="TreeGrafter"/>
</dbReference>
<evidence type="ECO:0000256" key="6">
    <source>
        <dbReference type="ARBA" id="ARBA00023136"/>
    </source>
</evidence>
<dbReference type="PANTHER" id="PTHR43394:SF1">
    <property type="entry name" value="ATP-BINDING CASSETTE SUB-FAMILY B MEMBER 10, MITOCHONDRIAL"/>
    <property type="match status" value="1"/>
</dbReference>
<dbReference type="InterPro" id="IPR003439">
    <property type="entry name" value="ABC_transporter-like_ATP-bd"/>
</dbReference>
<feature type="transmembrane region" description="Helical" evidence="7">
    <location>
        <begin position="33"/>
        <end position="55"/>
    </location>
</feature>
<feature type="domain" description="ABC transporter" evidence="8">
    <location>
        <begin position="371"/>
        <end position="609"/>
    </location>
</feature>
<feature type="transmembrane region" description="Helical" evidence="7">
    <location>
        <begin position="67"/>
        <end position="88"/>
    </location>
</feature>
<dbReference type="InterPro" id="IPR017871">
    <property type="entry name" value="ABC_transporter-like_CS"/>
</dbReference>
<evidence type="ECO:0000256" key="2">
    <source>
        <dbReference type="ARBA" id="ARBA00022692"/>
    </source>
</evidence>
<feature type="transmembrane region" description="Helical" evidence="7">
    <location>
        <begin position="275"/>
        <end position="296"/>
    </location>
</feature>
<evidence type="ECO:0000256" key="7">
    <source>
        <dbReference type="SAM" id="Phobius"/>
    </source>
</evidence>
<dbReference type="PROSITE" id="PS50893">
    <property type="entry name" value="ABC_TRANSPORTER_2"/>
    <property type="match status" value="1"/>
</dbReference>
<dbReference type="GO" id="GO:0005886">
    <property type="term" value="C:plasma membrane"/>
    <property type="evidence" value="ECO:0007669"/>
    <property type="project" value="UniProtKB-SubCell"/>
</dbReference>
<evidence type="ECO:0000256" key="4">
    <source>
        <dbReference type="ARBA" id="ARBA00022840"/>
    </source>
</evidence>
<dbReference type="Proteomes" id="UP000824160">
    <property type="component" value="Unassembled WGS sequence"/>
</dbReference>
<reference evidence="9" key="2">
    <citation type="journal article" date="2021" name="PeerJ">
        <title>Extensive microbial diversity within the chicken gut microbiome revealed by metagenomics and culture.</title>
        <authorList>
            <person name="Gilroy R."/>
            <person name="Ravi A."/>
            <person name="Getino M."/>
            <person name="Pursley I."/>
            <person name="Horton D.L."/>
            <person name="Alikhan N.F."/>
            <person name="Baker D."/>
            <person name="Gharbi K."/>
            <person name="Hall N."/>
            <person name="Watson M."/>
            <person name="Adriaenssens E.M."/>
            <person name="Foster-Nyarko E."/>
            <person name="Jarju S."/>
            <person name="Secka A."/>
            <person name="Antonio M."/>
            <person name="Oren A."/>
            <person name="Chaudhuri R.R."/>
            <person name="La Ragione R."/>
            <person name="Hildebrand F."/>
            <person name="Pallen M.J."/>
        </authorList>
    </citation>
    <scope>NUCLEOTIDE SEQUENCE</scope>
    <source>
        <strain evidence="9">ChiBcec7-5410</strain>
    </source>
</reference>
<dbReference type="SUPFAM" id="SSF90123">
    <property type="entry name" value="ABC transporter transmembrane region"/>
    <property type="match status" value="1"/>
</dbReference>
<evidence type="ECO:0000256" key="3">
    <source>
        <dbReference type="ARBA" id="ARBA00022741"/>
    </source>
</evidence>
<dbReference type="InterPro" id="IPR003593">
    <property type="entry name" value="AAA+_ATPase"/>
</dbReference>
<feature type="transmembrane region" description="Helical" evidence="7">
    <location>
        <begin position="152"/>
        <end position="171"/>
    </location>
</feature>
<dbReference type="PANTHER" id="PTHR43394">
    <property type="entry name" value="ATP-DEPENDENT PERMEASE MDL1, MITOCHONDRIAL"/>
    <property type="match status" value="1"/>
</dbReference>
<organism evidence="9 10">
    <name type="scientific">Candidatus Faecivivens stercoripullorum</name>
    <dbReference type="NCBI Taxonomy" id="2840805"/>
    <lineage>
        <taxon>Bacteria</taxon>
        <taxon>Bacillati</taxon>
        <taxon>Bacillota</taxon>
        <taxon>Clostridia</taxon>
        <taxon>Eubacteriales</taxon>
        <taxon>Oscillospiraceae</taxon>
        <taxon>Oscillospiraceae incertae sedis</taxon>
        <taxon>Candidatus Faecivivens</taxon>
    </lineage>
</organism>
<dbReference type="CDD" id="cd03228">
    <property type="entry name" value="ABCC_MRP_Like"/>
    <property type="match status" value="1"/>
</dbReference>
<sequence length="621" mass="70215">MKDKKIPFKELASLHIRAFKILRKKCPGQFESIFCNEVLSAVIPYVGIYLSAQILNELAGRRNPETVWRWVWITVLVTAVLALLKAVVQRWKQCREASFWSNLNKLYTDKMLQMDFCVLDEQKTHDMYSQIRQNDNWGGWGFSNLRHIFRQLVSSTVSIISAIILTAGLFVQKVPEQSPFAFLNSPLIYLGLAAILLVITLTAPHFANKVDDYYLACSDEIRWENRVFTFFSYIMPKRDRALDTRIYNQQDICHDYLQLDPSFDKIARYIAGPGGLYSALSGIISTSFTGFAYLYVCLKAWAGAFGVGSVTQYVGSITALSKGVTNLFCAMGTMKQNAVFLKACFEFLDLPDPMYQGSLTTEKRSDRKYEVEFRNVSFRYPGAKTDSLHNLSLKFKIGSRLAVVGKNGSGKTTFIKLLCRLYDPTEGEILLNGINIRKYRYDDYLKIFSVVFQDFQLLSLPLGQNVAAAKNYDPQRAKECLEMAGFGDRLARMPGGLETCLYKDFSKEGVEVSGGEAQKIAIARALYKDAPFIILDEPTAALDPIAEAEIYSKFNEIITDKTAVYISHRLSSCKFCDEIAVFDGGTIVQFGNHQQLVADTDGLYYQLWTAQAKYYTKNSAE</sequence>
<keyword evidence="5 7" id="KW-1133">Transmembrane helix</keyword>
<dbReference type="PROSITE" id="PS00211">
    <property type="entry name" value="ABC_TRANSPORTER_1"/>
    <property type="match status" value="1"/>
</dbReference>
<evidence type="ECO:0000256" key="5">
    <source>
        <dbReference type="ARBA" id="ARBA00022989"/>
    </source>
</evidence>
<dbReference type="Gene3D" id="3.40.50.300">
    <property type="entry name" value="P-loop containing nucleotide triphosphate hydrolases"/>
    <property type="match status" value="1"/>
</dbReference>
<dbReference type="InterPro" id="IPR027417">
    <property type="entry name" value="P-loop_NTPase"/>
</dbReference>
<dbReference type="Pfam" id="PF00005">
    <property type="entry name" value="ABC_tran"/>
    <property type="match status" value="1"/>
</dbReference>